<feature type="transmembrane region" description="Helical" evidence="6">
    <location>
        <begin position="252"/>
        <end position="272"/>
    </location>
</feature>
<keyword evidence="9" id="KW-1185">Reference proteome</keyword>
<evidence type="ECO:0000256" key="6">
    <source>
        <dbReference type="SAM" id="Phobius"/>
    </source>
</evidence>
<feature type="transmembrane region" description="Helical" evidence="6">
    <location>
        <begin position="128"/>
        <end position="150"/>
    </location>
</feature>
<feature type="transmembrane region" description="Helical" evidence="6">
    <location>
        <begin position="15"/>
        <end position="35"/>
    </location>
</feature>
<sequence length="309" mass="33887">MNSISLVSVPTPSQGPAIITLSAIFMGFNAFFVGLRCYTKARISKTFGFNDVGMIVVVLTYASLMALLILGVRSGIGNHTFTAGLKNLGDALKYIWFLELIYVILTSIMKASIAITLLQWAKSKVHKYLLWTAIALDTLICLIFIFYLVLQCTPVSYAWKSVDPTAKGKCVPFVGQLYMGYALCIVTISLDMLFLIVPFLMLKGRGVNSRIKLGIYAIFTLGVLASIANFIRLAALVKLKASNDPLFDAAPVFTWSTVEVSIGICVAGILELGPLMQRYRVKGFESHSSFEDIPEDQKPISLQAMNKGP</sequence>
<dbReference type="Pfam" id="PF20684">
    <property type="entry name" value="Fung_rhodopsin"/>
    <property type="match status" value="1"/>
</dbReference>
<evidence type="ECO:0000259" key="7">
    <source>
        <dbReference type="Pfam" id="PF20684"/>
    </source>
</evidence>
<evidence type="ECO:0000313" key="8">
    <source>
        <dbReference type="EMBL" id="KAL3419515.1"/>
    </source>
</evidence>
<evidence type="ECO:0000256" key="2">
    <source>
        <dbReference type="ARBA" id="ARBA00022692"/>
    </source>
</evidence>
<keyword evidence="4 6" id="KW-0472">Membrane</keyword>
<protein>
    <submittedName>
        <fullName evidence="8">P-type ATPase</fullName>
    </submittedName>
</protein>
<feature type="transmembrane region" description="Helical" evidence="6">
    <location>
        <begin position="94"/>
        <end position="121"/>
    </location>
</feature>
<gene>
    <name evidence="8" type="ORF">PVAG01_09737</name>
</gene>
<reference evidence="8 9" key="1">
    <citation type="submission" date="2024-06" db="EMBL/GenBank/DDBJ databases">
        <title>Complete genome of Phlyctema vagabunda strain 19-DSS-EL-015.</title>
        <authorList>
            <person name="Fiorenzani C."/>
        </authorList>
    </citation>
    <scope>NUCLEOTIDE SEQUENCE [LARGE SCALE GENOMIC DNA]</scope>
    <source>
        <strain evidence="8 9">19-DSS-EL-015</strain>
    </source>
</reference>
<feature type="domain" description="Rhodopsin" evidence="7">
    <location>
        <begin position="35"/>
        <end position="278"/>
    </location>
</feature>
<organism evidence="8 9">
    <name type="scientific">Phlyctema vagabunda</name>
    <dbReference type="NCBI Taxonomy" id="108571"/>
    <lineage>
        <taxon>Eukaryota</taxon>
        <taxon>Fungi</taxon>
        <taxon>Dikarya</taxon>
        <taxon>Ascomycota</taxon>
        <taxon>Pezizomycotina</taxon>
        <taxon>Leotiomycetes</taxon>
        <taxon>Helotiales</taxon>
        <taxon>Dermateaceae</taxon>
        <taxon>Phlyctema</taxon>
    </lineage>
</organism>
<accession>A0ABR4P868</accession>
<comment type="caution">
    <text evidence="8">The sequence shown here is derived from an EMBL/GenBank/DDBJ whole genome shotgun (WGS) entry which is preliminary data.</text>
</comment>
<evidence type="ECO:0000256" key="3">
    <source>
        <dbReference type="ARBA" id="ARBA00022989"/>
    </source>
</evidence>
<evidence type="ECO:0000256" key="1">
    <source>
        <dbReference type="ARBA" id="ARBA00004141"/>
    </source>
</evidence>
<feature type="transmembrane region" description="Helical" evidence="6">
    <location>
        <begin position="47"/>
        <end position="74"/>
    </location>
</feature>
<name>A0ABR4P868_9HELO</name>
<dbReference type="InterPro" id="IPR052337">
    <property type="entry name" value="SAT4-like"/>
</dbReference>
<dbReference type="Proteomes" id="UP001629113">
    <property type="component" value="Unassembled WGS sequence"/>
</dbReference>
<feature type="transmembrane region" description="Helical" evidence="6">
    <location>
        <begin position="213"/>
        <end position="232"/>
    </location>
</feature>
<dbReference type="PANTHER" id="PTHR33048:SF96">
    <property type="entry name" value="INTEGRAL MEMBRANE PROTEIN"/>
    <property type="match status" value="1"/>
</dbReference>
<keyword evidence="2 6" id="KW-0812">Transmembrane</keyword>
<comment type="similarity">
    <text evidence="5">Belongs to the SAT4 family.</text>
</comment>
<dbReference type="EMBL" id="JBFCZG010000008">
    <property type="protein sequence ID" value="KAL3419515.1"/>
    <property type="molecule type" value="Genomic_DNA"/>
</dbReference>
<feature type="transmembrane region" description="Helical" evidence="6">
    <location>
        <begin position="178"/>
        <end position="201"/>
    </location>
</feature>
<evidence type="ECO:0000313" key="9">
    <source>
        <dbReference type="Proteomes" id="UP001629113"/>
    </source>
</evidence>
<comment type="subcellular location">
    <subcellularLocation>
        <location evidence="1">Membrane</location>
        <topology evidence="1">Multi-pass membrane protein</topology>
    </subcellularLocation>
</comment>
<keyword evidence="3 6" id="KW-1133">Transmembrane helix</keyword>
<evidence type="ECO:0000256" key="4">
    <source>
        <dbReference type="ARBA" id="ARBA00023136"/>
    </source>
</evidence>
<proteinExistence type="inferred from homology"/>
<evidence type="ECO:0000256" key="5">
    <source>
        <dbReference type="ARBA" id="ARBA00038359"/>
    </source>
</evidence>
<dbReference type="PANTHER" id="PTHR33048">
    <property type="entry name" value="PTH11-LIKE INTEGRAL MEMBRANE PROTEIN (AFU_ORTHOLOGUE AFUA_5G11245)"/>
    <property type="match status" value="1"/>
</dbReference>
<dbReference type="InterPro" id="IPR049326">
    <property type="entry name" value="Rhodopsin_dom_fungi"/>
</dbReference>